<evidence type="ECO:0000313" key="5">
    <source>
        <dbReference type="Proteomes" id="UP000193719"/>
    </source>
</evidence>
<keyword evidence="5" id="KW-1185">Reference proteome</keyword>
<dbReference type="InterPro" id="IPR044074">
    <property type="entry name" value="PurU_ACT"/>
</dbReference>
<evidence type="ECO:0000259" key="3">
    <source>
        <dbReference type="Pfam" id="PF00551"/>
    </source>
</evidence>
<comment type="caution">
    <text evidence="4">The sequence shown here is derived from an EMBL/GenBank/DDBJ whole genome shotgun (WGS) entry which is preliminary data.</text>
</comment>
<dbReference type="InterPro" id="IPR036477">
    <property type="entry name" value="Formyl_transf_N_sf"/>
</dbReference>
<dbReference type="HAMAP" id="MF_01927">
    <property type="entry name" value="PurU"/>
    <property type="match status" value="1"/>
</dbReference>
<dbReference type="PANTHER" id="PTHR42706">
    <property type="entry name" value="FORMYLTETRAHYDROFOLATE DEFORMYLASE"/>
    <property type="match status" value="1"/>
</dbReference>
<dbReference type="Pfam" id="PF00551">
    <property type="entry name" value="Formyl_trans_N"/>
    <property type="match status" value="1"/>
</dbReference>
<evidence type="ECO:0000256" key="2">
    <source>
        <dbReference type="ARBA" id="ARBA00022801"/>
    </source>
</evidence>
<dbReference type="AlphaFoldDB" id="A0A1Y1VNW2"/>
<proteinExistence type="inferred from homology"/>
<dbReference type="OrthoDB" id="4239773at2759"/>
<name>A0A1Y1VNW2_9FUNG</name>
<gene>
    <name evidence="4" type="ORF">BCR36DRAFT_341293</name>
</gene>
<dbReference type="NCBIfam" id="NF004684">
    <property type="entry name" value="PRK06027.1"/>
    <property type="match status" value="1"/>
</dbReference>
<dbReference type="PRINTS" id="PR01575">
    <property type="entry name" value="FFH4HYDRLASE"/>
</dbReference>
<dbReference type="GO" id="GO:0046394">
    <property type="term" value="P:carboxylic acid biosynthetic process"/>
    <property type="evidence" value="ECO:0007669"/>
    <property type="project" value="UniProtKB-ARBA"/>
</dbReference>
<reference evidence="4 5" key="1">
    <citation type="submission" date="2016-08" db="EMBL/GenBank/DDBJ databases">
        <title>Genomes of anaerobic fungi encode conserved fungal cellulosomes for biomass hydrolysis.</title>
        <authorList>
            <consortium name="DOE Joint Genome Institute"/>
            <person name="Haitjema C.H."/>
            <person name="Gilmore S.P."/>
            <person name="Henske J.K."/>
            <person name="Solomon K.V."/>
            <person name="De Groot R."/>
            <person name="Kuo A."/>
            <person name="Mondo S.J."/>
            <person name="Salamov A.A."/>
            <person name="Labutti K."/>
            <person name="Zhao Z."/>
            <person name="Chiniquy J."/>
            <person name="Barry K."/>
            <person name="Brewer H.M."/>
            <person name="Purvine S.O."/>
            <person name="Wright A.T."/>
            <person name="Boxma B."/>
            <person name="Van Alen T."/>
            <person name="Hackstein J.H."/>
            <person name="Baker S.E."/>
            <person name="Grigoriev I.V."/>
            <person name="O'Malley M.A."/>
        </authorList>
    </citation>
    <scope>NUCLEOTIDE SEQUENCE [LARGE SCALE GENOMIC DNA]</scope>
    <source>
        <strain evidence="5">finn</strain>
    </source>
</reference>
<accession>A0A1Y1VNW2</accession>
<dbReference type="Gene3D" id="3.30.70.260">
    <property type="match status" value="1"/>
</dbReference>
<keyword evidence="2" id="KW-0378">Hydrolase</keyword>
<keyword evidence="1" id="KW-0554">One-carbon metabolism</keyword>
<dbReference type="InterPro" id="IPR045865">
    <property type="entry name" value="ACT-like_dom_sf"/>
</dbReference>
<dbReference type="InterPro" id="IPR004810">
    <property type="entry name" value="PurU"/>
</dbReference>
<dbReference type="Proteomes" id="UP000193719">
    <property type="component" value="Unassembled WGS sequence"/>
</dbReference>
<dbReference type="Gene3D" id="3.40.50.170">
    <property type="entry name" value="Formyl transferase, N-terminal domain"/>
    <property type="match status" value="1"/>
</dbReference>
<dbReference type="SUPFAM" id="SSF53328">
    <property type="entry name" value="Formyltransferase"/>
    <property type="match status" value="1"/>
</dbReference>
<evidence type="ECO:0000313" key="4">
    <source>
        <dbReference type="EMBL" id="ORX61076.1"/>
    </source>
</evidence>
<dbReference type="CDD" id="cd08648">
    <property type="entry name" value="FMT_core_Formyl-FH4-Hydrolase_C"/>
    <property type="match status" value="1"/>
</dbReference>
<dbReference type="PIRSF" id="PIRSF036480">
    <property type="entry name" value="FormyFH4_hydr"/>
    <property type="match status" value="1"/>
</dbReference>
<dbReference type="NCBIfam" id="TIGR00655">
    <property type="entry name" value="PurU"/>
    <property type="match status" value="1"/>
</dbReference>
<dbReference type="STRING" id="1754191.A0A1Y1VNW2"/>
<dbReference type="EMBL" id="MCFH01000001">
    <property type="protein sequence ID" value="ORX61076.1"/>
    <property type="molecule type" value="Genomic_DNA"/>
</dbReference>
<dbReference type="CDD" id="cd04875">
    <property type="entry name" value="ACT_F4HF-DF"/>
    <property type="match status" value="1"/>
</dbReference>
<dbReference type="InterPro" id="IPR041729">
    <property type="entry name" value="Formyl-FH4-Hydrolase_C"/>
</dbReference>
<dbReference type="GO" id="GO:0008864">
    <property type="term" value="F:formyltetrahydrofolate deformylase activity"/>
    <property type="evidence" value="ECO:0007669"/>
    <property type="project" value="InterPro"/>
</dbReference>
<sequence length="290" mass="33115">MDKKTTVALLLVCPDTNGIVSNLSSFIYNNGGCIVDSDFHNDHQHGFFLGRIEWLLEGFKIKREDIKERVSELCTPYNGKWTLHFSDTPIKVAIWCSKQDHCVLDLLWRNQAKELGNAEISVILSNHPDLKSKIDNFGIPFIHIPMNKENKPEVEQKQIELMREYNIDVIVLAKYMQILSDNLVDTLNNDGRTVINIHHSFLPAFIGAKPYHQAHKRGVKIIGATAHFVTAQLDAGPIIEQDVVRISHRDTVNDLVRKGKDLEKIVLARALRLHLLHKVLTYENKTVVFE</sequence>
<evidence type="ECO:0000256" key="1">
    <source>
        <dbReference type="ARBA" id="ARBA00022563"/>
    </source>
</evidence>
<dbReference type="PANTHER" id="PTHR42706:SF1">
    <property type="entry name" value="FORMYLTETRAHYDROFOLATE DEFORMYLASE 2, MITOCHONDRIAL"/>
    <property type="match status" value="1"/>
</dbReference>
<protein>
    <submittedName>
        <fullName evidence="4">Formyltetrahydrofolate deformylase</fullName>
    </submittedName>
</protein>
<reference evidence="4 5" key="2">
    <citation type="submission" date="2016-08" db="EMBL/GenBank/DDBJ databases">
        <title>Pervasive Adenine N6-methylation of Active Genes in Fungi.</title>
        <authorList>
            <consortium name="DOE Joint Genome Institute"/>
            <person name="Mondo S.J."/>
            <person name="Dannebaum R.O."/>
            <person name="Kuo R.C."/>
            <person name="Labutti K."/>
            <person name="Haridas S."/>
            <person name="Kuo A."/>
            <person name="Salamov A."/>
            <person name="Ahrendt S.R."/>
            <person name="Lipzen A."/>
            <person name="Sullivan W."/>
            <person name="Andreopoulos W.B."/>
            <person name="Clum A."/>
            <person name="Lindquist E."/>
            <person name="Daum C."/>
            <person name="Ramamoorthy G.K."/>
            <person name="Gryganskyi A."/>
            <person name="Culley D."/>
            <person name="Magnuson J.K."/>
            <person name="James T.Y."/>
            <person name="O'Malley M.A."/>
            <person name="Stajich J.E."/>
            <person name="Spatafora J.W."/>
            <person name="Visel A."/>
            <person name="Grigoriev I.V."/>
        </authorList>
    </citation>
    <scope>NUCLEOTIDE SEQUENCE [LARGE SCALE GENOMIC DNA]</scope>
    <source>
        <strain evidence="5">finn</strain>
    </source>
</reference>
<feature type="domain" description="Formyl transferase N-terminal" evidence="3">
    <location>
        <begin position="91"/>
        <end position="271"/>
    </location>
</feature>
<organism evidence="4 5">
    <name type="scientific">Piromyces finnis</name>
    <dbReference type="NCBI Taxonomy" id="1754191"/>
    <lineage>
        <taxon>Eukaryota</taxon>
        <taxon>Fungi</taxon>
        <taxon>Fungi incertae sedis</taxon>
        <taxon>Chytridiomycota</taxon>
        <taxon>Chytridiomycota incertae sedis</taxon>
        <taxon>Neocallimastigomycetes</taxon>
        <taxon>Neocallimastigales</taxon>
        <taxon>Neocallimastigaceae</taxon>
        <taxon>Piromyces</taxon>
    </lineage>
</organism>
<dbReference type="GO" id="GO:0006189">
    <property type="term" value="P:'de novo' IMP biosynthetic process"/>
    <property type="evidence" value="ECO:0007669"/>
    <property type="project" value="InterPro"/>
</dbReference>
<dbReference type="GO" id="GO:0006520">
    <property type="term" value="P:amino acid metabolic process"/>
    <property type="evidence" value="ECO:0007669"/>
    <property type="project" value="UniProtKB-ARBA"/>
</dbReference>
<dbReference type="SUPFAM" id="SSF55021">
    <property type="entry name" value="ACT-like"/>
    <property type="match status" value="1"/>
</dbReference>
<dbReference type="GO" id="GO:0006730">
    <property type="term" value="P:one-carbon metabolic process"/>
    <property type="evidence" value="ECO:0007669"/>
    <property type="project" value="UniProtKB-KW"/>
</dbReference>
<dbReference type="InterPro" id="IPR002376">
    <property type="entry name" value="Formyl_transf_N"/>
</dbReference>